<evidence type="ECO:0000256" key="1">
    <source>
        <dbReference type="ARBA" id="ARBA00023125"/>
    </source>
</evidence>
<dbReference type="PROSITE" id="PS50937">
    <property type="entry name" value="HTH_MERR_2"/>
    <property type="match status" value="1"/>
</dbReference>
<dbReference type="InterPro" id="IPR014710">
    <property type="entry name" value="RmlC-like_jellyroll"/>
</dbReference>
<name>A0A7I7TBZ1_9MYCO</name>
<accession>A0A7I7TBZ1</accession>
<evidence type="ECO:0000313" key="4">
    <source>
        <dbReference type="EMBL" id="BBY65875.1"/>
    </source>
</evidence>
<dbReference type="SUPFAM" id="SSF51182">
    <property type="entry name" value="RmlC-like cupins"/>
    <property type="match status" value="1"/>
</dbReference>
<dbReference type="KEGG" id="mhev:MHEL_41180"/>
<dbReference type="EMBL" id="AP022596">
    <property type="protein sequence ID" value="BBY65875.1"/>
    <property type="molecule type" value="Genomic_DNA"/>
</dbReference>
<keyword evidence="5" id="KW-1185">Reference proteome</keyword>
<dbReference type="SMART" id="SM00530">
    <property type="entry name" value="HTH_XRE"/>
    <property type="match status" value="1"/>
</dbReference>
<dbReference type="InterPro" id="IPR000551">
    <property type="entry name" value="MerR-type_HTH_dom"/>
</dbReference>
<dbReference type="GO" id="GO:0003700">
    <property type="term" value="F:DNA-binding transcription factor activity"/>
    <property type="evidence" value="ECO:0007669"/>
    <property type="project" value="TreeGrafter"/>
</dbReference>
<dbReference type="SUPFAM" id="SSF46955">
    <property type="entry name" value="Putative DNA-binding domain"/>
    <property type="match status" value="1"/>
</dbReference>
<dbReference type="CDD" id="cd00093">
    <property type="entry name" value="HTH_XRE"/>
    <property type="match status" value="1"/>
</dbReference>
<evidence type="ECO:0000259" key="2">
    <source>
        <dbReference type="PROSITE" id="PS50937"/>
    </source>
</evidence>
<dbReference type="SMART" id="SM00422">
    <property type="entry name" value="HTH_MERR"/>
    <property type="match status" value="1"/>
</dbReference>
<dbReference type="InterPro" id="IPR011051">
    <property type="entry name" value="RmlC_Cupin_sf"/>
</dbReference>
<dbReference type="CDD" id="cd00592">
    <property type="entry name" value="HTH_MerR-like"/>
    <property type="match status" value="1"/>
</dbReference>
<dbReference type="InterPro" id="IPR013096">
    <property type="entry name" value="Cupin_2"/>
</dbReference>
<dbReference type="Gene3D" id="1.10.260.40">
    <property type="entry name" value="lambda repressor-like DNA-binding domains"/>
    <property type="match status" value="1"/>
</dbReference>
<dbReference type="Gene3D" id="1.10.1660.10">
    <property type="match status" value="1"/>
</dbReference>
<dbReference type="RefSeq" id="WP_163749884.1">
    <property type="nucleotide sequence ID" value="NZ_AP022596.1"/>
</dbReference>
<dbReference type="Gene3D" id="2.60.120.10">
    <property type="entry name" value="Jelly Rolls"/>
    <property type="match status" value="1"/>
</dbReference>
<dbReference type="GO" id="GO:0005829">
    <property type="term" value="C:cytosol"/>
    <property type="evidence" value="ECO:0007669"/>
    <property type="project" value="TreeGrafter"/>
</dbReference>
<keyword evidence="1" id="KW-0238">DNA-binding</keyword>
<sequence>MARDAGKNDFESASSAPLLKIGHIAQMLGVSAARIRLWEDEGLITPTRTESGQRRYSMRDLKHLERVRRLVNSGEMTFAGVRATLGTADDPATETSDEGLARPEIGARTKLLRQRAGLSLRELAGLIGMSPSALSAFERGNSSPNIGRLSQIAHAIGITTNELLGVDQQRDEIVVRRDQRERIVDAAGVVIENLYLSPTVLQSQMVTVKPGCGSGHPMTHEGDEFLIVIEGAIEVVLDATDVYRLETGDAMNFASTRPHIYRNHGSVDARVVWVNTPPTF</sequence>
<dbReference type="InterPro" id="IPR050807">
    <property type="entry name" value="TransReg_Diox_bact_type"/>
</dbReference>
<dbReference type="PANTHER" id="PTHR46797:SF1">
    <property type="entry name" value="METHYLPHOSPHONATE SYNTHASE"/>
    <property type="match status" value="1"/>
</dbReference>
<feature type="domain" description="HTH cro/C1-type" evidence="3">
    <location>
        <begin position="110"/>
        <end position="163"/>
    </location>
</feature>
<dbReference type="PROSITE" id="PS50943">
    <property type="entry name" value="HTH_CROC1"/>
    <property type="match status" value="1"/>
</dbReference>
<dbReference type="Proteomes" id="UP000467148">
    <property type="component" value="Chromosome"/>
</dbReference>
<reference evidence="4 5" key="1">
    <citation type="journal article" date="2019" name="Emerg. Microbes Infect.">
        <title>Comprehensive subspecies identification of 175 nontuberculous mycobacteria species based on 7547 genomic profiles.</title>
        <authorList>
            <person name="Matsumoto Y."/>
            <person name="Kinjo T."/>
            <person name="Motooka D."/>
            <person name="Nabeya D."/>
            <person name="Jung N."/>
            <person name="Uechi K."/>
            <person name="Horii T."/>
            <person name="Iida T."/>
            <person name="Fujita J."/>
            <person name="Nakamura S."/>
        </authorList>
    </citation>
    <scope>NUCLEOTIDE SEQUENCE [LARGE SCALE GENOMIC DNA]</scope>
    <source>
        <strain evidence="4 5">JCM 30396</strain>
    </source>
</reference>
<dbReference type="PANTHER" id="PTHR46797">
    <property type="entry name" value="HTH-TYPE TRANSCRIPTIONAL REGULATOR"/>
    <property type="match status" value="1"/>
</dbReference>
<protein>
    <submittedName>
        <fullName evidence="4">MerR family transcriptional regulator</fullName>
    </submittedName>
</protein>
<dbReference type="SUPFAM" id="SSF47413">
    <property type="entry name" value="lambda repressor-like DNA-binding domains"/>
    <property type="match status" value="1"/>
</dbReference>
<feature type="domain" description="HTH merR-type" evidence="2">
    <location>
        <begin position="18"/>
        <end position="87"/>
    </location>
</feature>
<proteinExistence type="predicted"/>
<gene>
    <name evidence="4" type="ORF">MHEL_41180</name>
</gene>
<dbReference type="Pfam" id="PF01381">
    <property type="entry name" value="HTH_3"/>
    <property type="match status" value="1"/>
</dbReference>
<dbReference type="AlphaFoldDB" id="A0A7I7TBZ1"/>
<evidence type="ECO:0000259" key="3">
    <source>
        <dbReference type="PROSITE" id="PS50943"/>
    </source>
</evidence>
<dbReference type="Pfam" id="PF13411">
    <property type="entry name" value="MerR_1"/>
    <property type="match status" value="1"/>
</dbReference>
<evidence type="ECO:0000313" key="5">
    <source>
        <dbReference type="Proteomes" id="UP000467148"/>
    </source>
</evidence>
<dbReference type="InterPro" id="IPR009061">
    <property type="entry name" value="DNA-bd_dom_put_sf"/>
</dbReference>
<dbReference type="GO" id="GO:0003677">
    <property type="term" value="F:DNA binding"/>
    <property type="evidence" value="ECO:0007669"/>
    <property type="project" value="UniProtKB-KW"/>
</dbReference>
<dbReference type="PROSITE" id="PS00552">
    <property type="entry name" value="HTH_MERR_1"/>
    <property type="match status" value="1"/>
</dbReference>
<organism evidence="4 5">
    <name type="scientific">Mycolicibacterium helvum</name>
    <dbReference type="NCBI Taxonomy" id="1534349"/>
    <lineage>
        <taxon>Bacteria</taxon>
        <taxon>Bacillati</taxon>
        <taxon>Actinomycetota</taxon>
        <taxon>Actinomycetes</taxon>
        <taxon>Mycobacteriales</taxon>
        <taxon>Mycobacteriaceae</taxon>
        <taxon>Mycolicibacterium</taxon>
    </lineage>
</organism>
<dbReference type="CDD" id="cd02209">
    <property type="entry name" value="cupin_XRE_C"/>
    <property type="match status" value="1"/>
</dbReference>
<dbReference type="InterPro" id="IPR001387">
    <property type="entry name" value="Cro/C1-type_HTH"/>
</dbReference>
<dbReference type="Pfam" id="PF07883">
    <property type="entry name" value="Cupin_2"/>
    <property type="match status" value="1"/>
</dbReference>
<dbReference type="InterPro" id="IPR010982">
    <property type="entry name" value="Lambda_DNA-bd_dom_sf"/>
</dbReference>